<name>A0A067M353_BOTB1</name>
<reference evidence="2" key="1">
    <citation type="journal article" date="2014" name="Proc. Natl. Acad. Sci. U.S.A.">
        <title>Extensive sampling of basidiomycete genomes demonstrates inadequacy of the white-rot/brown-rot paradigm for wood decay fungi.</title>
        <authorList>
            <person name="Riley R."/>
            <person name="Salamov A.A."/>
            <person name="Brown D.W."/>
            <person name="Nagy L.G."/>
            <person name="Floudas D."/>
            <person name="Held B.W."/>
            <person name="Levasseur A."/>
            <person name="Lombard V."/>
            <person name="Morin E."/>
            <person name="Otillar R."/>
            <person name="Lindquist E.A."/>
            <person name="Sun H."/>
            <person name="LaButti K.M."/>
            <person name="Schmutz J."/>
            <person name="Jabbour D."/>
            <person name="Luo H."/>
            <person name="Baker S.E."/>
            <person name="Pisabarro A.G."/>
            <person name="Walton J.D."/>
            <person name="Blanchette R.A."/>
            <person name="Henrissat B."/>
            <person name="Martin F."/>
            <person name="Cullen D."/>
            <person name="Hibbett D.S."/>
            <person name="Grigoriev I.V."/>
        </authorList>
    </citation>
    <scope>NUCLEOTIDE SEQUENCE [LARGE SCALE GENOMIC DNA]</scope>
    <source>
        <strain evidence="2">FD-172 SS1</strain>
    </source>
</reference>
<protein>
    <submittedName>
        <fullName evidence="1">Uncharacterized protein</fullName>
    </submittedName>
</protein>
<evidence type="ECO:0000313" key="2">
    <source>
        <dbReference type="Proteomes" id="UP000027195"/>
    </source>
</evidence>
<dbReference type="HOGENOM" id="CLU_2978818_0_0_1"/>
<keyword evidence="2" id="KW-1185">Reference proteome</keyword>
<dbReference type="InParanoid" id="A0A067M353"/>
<proteinExistence type="predicted"/>
<dbReference type="Proteomes" id="UP000027195">
    <property type="component" value="Unassembled WGS sequence"/>
</dbReference>
<dbReference type="EMBL" id="KL198072">
    <property type="protein sequence ID" value="KDQ09984.1"/>
    <property type="molecule type" value="Genomic_DNA"/>
</dbReference>
<dbReference type="AlphaFoldDB" id="A0A067M353"/>
<accession>A0A067M353</accession>
<evidence type="ECO:0000313" key="1">
    <source>
        <dbReference type="EMBL" id="KDQ09984.1"/>
    </source>
</evidence>
<sequence length="58" mass="6071">MRKYLSPSANNCASNCHVDTVSSCCVLGVHDPLASLPLCILASKKSSVNPPFSLLSPP</sequence>
<gene>
    <name evidence="1" type="ORF">BOTBODRAFT_503054</name>
</gene>
<organism evidence="1 2">
    <name type="scientific">Botryobasidium botryosum (strain FD-172 SS1)</name>
    <dbReference type="NCBI Taxonomy" id="930990"/>
    <lineage>
        <taxon>Eukaryota</taxon>
        <taxon>Fungi</taxon>
        <taxon>Dikarya</taxon>
        <taxon>Basidiomycota</taxon>
        <taxon>Agaricomycotina</taxon>
        <taxon>Agaricomycetes</taxon>
        <taxon>Cantharellales</taxon>
        <taxon>Botryobasidiaceae</taxon>
        <taxon>Botryobasidium</taxon>
    </lineage>
</organism>